<dbReference type="AlphaFoldDB" id="A0A7I8DCR6"/>
<reference evidence="2 3" key="1">
    <citation type="submission" date="2020-08" db="EMBL/GenBank/DDBJ databases">
        <title>Complete Genome Sequence of Effusibacillus dendaii Strain skT53, Isolated from Farmland soil.</title>
        <authorList>
            <person name="Konishi T."/>
            <person name="Kawasaki H."/>
        </authorList>
    </citation>
    <scope>NUCLEOTIDE SEQUENCE [LARGE SCALE GENOMIC DNA]</scope>
    <source>
        <strain evidence="3">skT53</strain>
    </source>
</reference>
<accession>A0A7I8DCR6</accession>
<dbReference type="KEGG" id="eff:skT53_29780"/>
<name>A0A7I8DCR6_9BACL</name>
<dbReference type="SUPFAM" id="SSF53850">
    <property type="entry name" value="Periplasmic binding protein-like II"/>
    <property type="match status" value="1"/>
</dbReference>
<dbReference type="EMBL" id="AP023366">
    <property type="protein sequence ID" value="BCJ87993.1"/>
    <property type="molecule type" value="Genomic_DNA"/>
</dbReference>
<keyword evidence="3" id="KW-1185">Reference proteome</keyword>
<gene>
    <name evidence="2" type="ORF">skT53_29780</name>
</gene>
<dbReference type="CDD" id="cd05466">
    <property type="entry name" value="PBP2_LTTR_substrate"/>
    <property type="match status" value="1"/>
</dbReference>
<dbReference type="Pfam" id="PF03466">
    <property type="entry name" value="LysR_substrate"/>
    <property type="match status" value="1"/>
</dbReference>
<proteinExistence type="predicted"/>
<evidence type="ECO:0000259" key="1">
    <source>
        <dbReference type="Pfam" id="PF03466"/>
    </source>
</evidence>
<evidence type="ECO:0000313" key="3">
    <source>
        <dbReference type="Proteomes" id="UP000593802"/>
    </source>
</evidence>
<sequence>MILPQSPCDIRDPLEAGFQKHDVAPLVSFEAPLNESILSYSANGMGISFVPEMVVSHVSLKNIVYKKIKGNPVTRTIHLFSRTKAVFDRFYSSIPNKRNDT</sequence>
<dbReference type="InterPro" id="IPR005119">
    <property type="entry name" value="LysR_subst-bd"/>
</dbReference>
<organism evidence="2 3">
    <name type="scientific">Effusibacillus dendaii</name>
    <dbReference type="NCBI Taxonomy" id="2743772"/>
    <lineage>
        <taxon>Bacteria</taxon>
        <taxon>Bacillati</taxon>
        <taxon>Bacillota</taxon>
        <taxon>Bacilli</taxon>
        <taxon>Bacillales</taxon>
        <taxon>Alicyclobacillaceae</taxon>
        <taxon>Effusibacillus</taxon>
    </lineage>
</organism>
<dbReference type="Proteomes" id="UP000593802">
    <property type="component" value="Chromosome"/>
</dbReference>
<protein>
    <recommendedName>
        <fullName evidence="1">LysR substrate-binding domain-containing protein</fullName>
    </recommendedName>
</protein>
<feature type="domain" description="LysR substrate-binding" evidence="1">
    <location>
        <begin position="2"/>
        <end position="84"/>
    </location>
</feature>
<dbReference type="Gene3D" id="3.40.190.290">
    <property type="match status" value="1"/>
</dbReference>
<evidence type="ECO:0000313" key="2">
    <source>
        <dbReference type="EMBL" id="BCJ87993.1"/>
    </source>
</evidence>